<evidence type="ECO:0000259" key="8">
    <source>
        <dbReference type="PROSITE" id="PS00622"/>
    </source>
</evidence>
<gene>
    <name evidence="9" type="ORF">PQO03_14400</name>
</gene>
<dbReference type="InterPro" id="IPR007627">
    <property type="entry name" value="RNA_pol_sigma70_r2"/>
</dbReference>
<dbReference type="Pfam" id="PF00196">
    <property type="entry name" value="GerE"/>
    <property type="match status" value="1"/>
</dbReference>
<dbReference type="RefSeq" id="WP_274153887.1">
    <property type="nucleotide sequence ID" value="NZ_CP117812.1"/>
</dbReference>
<dbReference type="SUPFAM" id="SSF88946">
    <property type="entry name" value="Sigma2 domain of RNA polymerase sigma factors"/>
    <property type="match status" value="1"/>
</dbReference>
<dbReference type="PROSITE" id="PS00622">
    <property type="entry name" value="HTH_LUXR_1"/>
    <property type="match status" value="1"/>
</dbReference>
<dbReference type="InterPro" id="IPR039425">
    <property type="entry name" value="RNA_pol_sigma-70-like"/>
</dbReference>
<dbReference type="PANTHER" id="PTHR43133:SF8">
    <property type="entry name" value="RNA POLYMERASE SIGMA FACTOR HI_1459-RELATED"/>
    <property type="match status" value="1"/>
</dbReference>
<keyword evidence="10" id="KW-1185">Reference proteome</keyword>
<dbReference type="Gene3D" id="1.10.1740.10">
    <property type="match status" value="1"/>
</dbReference>
<dbReference type="SUPFAM" id="SSF46894">
    <property type="entry name" value="C-terminal effector domain of the bipartite response regulators"/>
    <property type="match status" value="1"/>
</dbReference>
<comment type="similarity">
    <text evidence="1">Belongs to the sigma-70 factor family.</text>
</comment>
<dbReference type="Proteomes" id="UP001214250">
    <property type="component" value="Chromosome 2"/>
</dbReference>
<dbReference type="Pfam" id="PF04542">
    <property type="entry name" value="Sigma70_r2"/>
    <property type="match status" value="1"/>
</dbReference>
<evidence type="ECO:0000256" key="6">
    <source>
        <dbReference type="ARBA" id="ARBA00023163"/>
    </source>
</evidence>
<protein>
    <recommendedName>
        <fullName evidence="2">RNA polymerase sigma factor SigS</fullName>
    </recommendedName>
</protein>
<evidence type="ECO:0000256" key="1">
    <source>
        <dbReference type="ARBA" id="ARBA00007788"/>
    </source>
</evidence>
<keyword evidence="4" id="KW-0731">Sigma factor</keyword>
<keyword evidence="3" id="KW-0805">Transcription regulation</keyword>
<keyword evidence="5" id="KW-0238">DNA-binding</keyword>
<evidence type="ECO:0000256" key="5">
    <source>
        <dbReference type="ARBA" id="ARBA00023125"/>
    </source>
</evidence>
<keyword evidence="6" id="KW-0804">Transcription</keyword>
<evidence type="ECO:0000313" key="10">
    <source>
        <dbReference type="Proteomes" id="UP001214250"/>
    </source>
</evidence>
<dbReference type="InterPro" id="IPR016032">
    <property type="entry name" value="Sig_transdc_resp-reg_C-effctor"/>
</dbReference>
<evidence type="ECO:0000256" key="2">
    <source>
        <dbReference type="ARBA" id="ARBA00021245"/>
    </source>
</evidence>
<feature type="domain" description="HTH luxR-type" evidence="8">
    <location>
        <begin position="154"/>
        <end position="181"/>
    </location>
</feature>
<dbReference type="InterPro" id="IPR013325">
    <property type="entry name" value="RNA_pol_sigma_r2"/>
</dbReference>
<comment type="function">
    <text evidence="7">Sigma factors are initiation factors that promote the attachment of RNA polymerase to specific initiation sites and are then released. Sigma-S contributes to the protection against external stress, thus playing a role in cellular fitness and survival.</text>
</comment>
<evidence type="ECO:0000256" key="4">
    <source>
        <dbReference type="ARBA" id="ARBA00023082"/>
    </source>
</evidence>
<accession>A0ABY7W0S6</accession>
<dbReference type="NCBIfam" id="TIGR02937">
    <property type="entry name" value="sigma70-ECF"/>
    <property type="match status" value="1"/>
</dbReference>
<organism evidence="9 10">
    <name type="scientific">Lentisphaera profundi</name>
    <dbReference type="NCBI Taxonomy" id="1658616"/>
    <lineage>
        <taxon>Bacteria</taxon>
        <taxon>Pseudomonadati</taxon>
        <taxon>Lentisphaerota</taxon>
        <taxon>Lentisphaeria</taxon>
        <taxon>Lentisphaerales</taxon>
        <taxon>Lentisphaeraceae</taxon>
        <taxon>Lentisphaera</taxon>
    </lineage>
</organism>
<dbReference type="InterPro" id="IPR000792">
    <property type="entry name" value="Tscrpt_reg_LuxR_C"/>
</dbReference>
<evidence type="ECO:0000313" key="9">
    <source>
        <dbReference type="EMBL" id="WDE99025.1"/>
    </source>
</evidence>
<reference evidence="9 10" key="1">
    <citation type="submission" date="2023-02" db="EMBL/GenBank/DDBJ databases">
        <title>Genome sequence of Lentisphaera profundi SAORIC-696.</title>
        <authorList>
            <person name="Kim e."/>
            <person name="Cho J.-C."/>
            <person name="Choi A."/>
            <person name="Kang I."/>
        </authorList>
    </citation>
    <scope>NUCLEOTIDE SEQUENCE [LARGE SCALE GENOMIC DNA]</scope>
    <source>
        <strain evidence="9 10">SAORIC-696</strain>
    </source>
</reference>
<evidence type="ECO:0000256" key="7">
    <source>
        <dbReference type="ARBA" id="ARBA00024701"/>
    </source>
</evidence>
<sequence length="195" mass="23126">MSNEWATRQTLLQRAKNPDDYQAWEEFVSYYKQFIQVLIYKLRFSGADTDDLTQMILLSLWKDLEKYDKEKASFRNWMGAVIRNTTMNYYRKQANQAKRDASEMNSYLDSTPQSELDLMIEKEWKSYICELAFKKMESLFSGNAIEVFELSMKGMTTDAIAEQLNLKKDSVYVLKNRVKKKFMEEVRALVSQLEY</sequence>
<dbReference type="EMBL" id="CP117812">
    <property type="protein sequence ID" value="WDE99025.1"/>
    <property type="molecule type" value="Genomic_DNA"/>
</dbReference>
<evidence type="ECO:0000256" key="3">
    <source>
        <dbReference type="ARBA" id="ARBA00023015"/>
    </source>
</evidence>
<dbReference type="InterPro" id="IPR014284">
    <property type="entry name" value="RNA_pol_sigma-70_dom"/>
</dbReference>
<name>A0ABY7W0S6_9BACT</name>
<dbReference type="PANTHER" id="PTHR43133">
    <property type="entry name" value="RNA POLYMERASE ECF-TYPE SIGMA FACTO"/>
    <property type="match status" value="1"/>
</dbReference>
<proteinExistence type="inferred from homology"/>